<name>A0A397I1Y8_9GLOM</name>
<dbReference type="AlphaFoldDB" id="A0A397I1Y8"/>
<dbReference type="OrthoDB" id="2123547at2759"/>
<feature type="region of interest" description="Disordered" evidence="1">
    <location>
        <begin position="106"/>
        <end position="133"/>
    </location>
</feature>
<keyword evidence="3" id="KW-1185">Reference proteome</keyword>
<dbReference type="EMBL" id="PQFF01000263">
    <property type="protein sequence ID" value="RHZ69202.1"/>
    <property type="molecule type" value="Genomic_DNA"/>
</dbReference>
<dbReference type="Proteomes" id="UP000266861">
    <property type="component" value="Unassembled WGS sequence"/>
</dbReference>
<comment type="caution">
    <text evidence="2">The sequence shown here is derived from an EMBL/GenBank/DDBJ whole genome shotgun (WGS) entry which is preliminary data.</text>
</comment>
<accession>A0A397I1Y8</accession>
<protein>
    <submittedName>
        <fullName evidence="2">Uncharacterized protein</fullName>
    </submittedName>
</protein>
<reference evidence="2 3" key="1">
    <citation type="submission" date="2018-08" db="EMBL/GenBank/DDBJ databases">
        <title>Genome and evolution of the arbuscular mycorrhizal fungus Diversispora epigaea (formerly Glomus versiforme) and its bacterial endosymbionts.</title>
        <authorList>
            <person name="Sun X."/>
            <person name="Fei Z."/>
            <person name="Harrison M."/>
        </authorList>
    </citation>
    <scope>NUCLEOTIDE SEQUENCE [LARGE SCALE GENOMIC DNA]</scope>
    <source>
        <strain evidence="2 3">IT104</strain>
    </source>
</reference>
<evidence type="ECO:0000313" key="3">
    <source>
        <dbReference type="Proteomes" id="UP000266861"/>
    </source>
</evidence>
<evidence type="ECO:0000313" key="2">
    <source>
        <dbReference type="EMBL" id="RHZ69202.1"/>
    </source>
</evidence>
<organism evidence="2 3">
    <name type="scientific">Diversispora epigaea</name>
    <dbReference type="NCBI Taxonomy" id="1348612"/>
    <lineage>
        <taxon>Eukaryota</taxon>
        <taxon>Fungi</taxon>
        <taxon>Fungi incertae sedis</taxon>
        <taxon>Mucoromycota</taxon>
        <taxon>Glomeromycotina</taxon>
        <taxon>Glomeromycetes</taxon>
        <taxon>Diversisporales</taxon>
        <taxon>Diversisporaceae</taxon>
        <taxon>Diversispora</taxon>
    </lineage>
</organism>
<evidence type="ECO:0000256" key="1">
    <source>
        <dbReference type="SAM" id="MobiDB-lite"/>
    </source>
</evidence>
<proteinExistence type="predicted"/>
<feature type="compositionally biased region" description="Basic and acidic residues" evidence="1">
    <location>
        <begin position="107"/>
        <end position="133"/>
    </location>
</feature>
<sequence length="457" mass="54163">MVGDLSLFYCSTQFLIKLLNKINFFFSIIILSKKMFSFPNHLKHLLKNSPKAFNFSTQHIRRKNLTNKGRTNVFLYERVRLTTQIRRFHAAGVCFAQAQKKVLKNNNKKEKEKVEKVEKKEKKEKKKERSGNVEKVTAEVEDIDNDDFEASELFSAIDAKSKPEKKDATITRISKFEKYYSELQEKLPWELPLNIMPRQTRLNNLIFVTTNRDQANLLVQVVAQWRRRLLPITAITTRVLIKRLIMPTIDSYDLALEMLGDRSKYALKPNREIFRNLMLSIANRIIEGKNEKSELLLKVLDDLYKTFGLMTYYGSSPYDVHLYIILISASLKAESWERVDEACKEFVNIYDKLDKSAIEFNTISHKELIDGDYGSKWKEEFGMVERKNMKEYLERERFDEYLNSVKLSRLDWCIEVATIMEIWYKEEKKDNEMSEKFKNFHNIWEKEFESYMNKPVS</sequence>
<gene>
    <name evidence="2" type="ORF">Glove_287g9</name>
</gene>